<organism evidence="2 3">
    <name type="scientific">Candidatus Venteria ishoeyi</name>
    <dbReference type="NCBI Taxonomy" id="1899563"/>
    <lineage>
        <taxon>Bacteria</taxon>
        <taxon>Pseudomonadati</taxon>
        <taxon>Pseudomonadota</taxon>
        <taxon>Gammaproteobacteria</taxon>
        <taxon>Thiotrichales</taxon>
        <taxon>Thiotrichaceae</taxon>
        <taxon>Venteria</taxon>
    </lineage>
</organism>
<keyword evidence="1" id="KW-1133">Transmembrane helix</keyword>
<name>A0A1H6FE25_9GAMM</name>
<keyword evidence="1" id="KW-0812">Transmembrane</keyword>
<dbReference type="EMBL" id="FMSV02000528">
    <property type="protein sequence ID" value="SEH07275.1"/>
    <property type="molecule type" value="Genomic_DNA"/>
</dbReference>
<keyword evidence="3" id="KW-1185">Reference proteome</keyword>
<dbReference type="Proteomes" id="UP000236724">
    <property type="component" value="Unassembled WGS sequence"/>
</dbReference>
<reference evidence="2 3" key="1">
    <citation type="submission" date="2016-10" db="EMBL/GenBank/DDBJ databases">
        <authorList>
            <person name="de Groot N.N."/>
        </authorList>
    </citation>
    <scope>NUCLEOTIDE SEQUENCE [LARGE SCALE GENOMIC DNA]</scope>
    <source>
        <strain evidence="2">MBHS1</strain>
    </source>
</reference>
<dbReference type="AlphaFoldDB" id="A0A1H6FE25"/>
<evidence type="ECO:0000313" key="3">
    <source>
        <dbReference type="Proteomes" id="UP000236724"/>
    </source>
</evidence>
<feature type="transmembrane region" description="Helical" evidence="1">
    <location>
        <begin position="21"/>
        <end position="39"/>
    </location>
</feature>
<sequence length="45" mass="5125">MLKKWFLALLGENWGPKVFTIALIISLIFAWWLVIYSHGVTPHGG</sequence>
<evidence type="ECO:0000313" key="2">
    <source>
        <dbReference type="EMBL" id="SEH07275.1"/>
    </source>
</evidence>
<protein>
    <submittedName>
        <fullName evidence="2">Uncharacterized protein</fullName>
    </submittedName>
</protein>
<accession>A0A1H6FE25</accession>
<gene>
    <name evidence="2" type="ORF">MBHS_03150</name>
</gene>
<proteinExistence type="predicted"/>
<dbReference type="RefSeq" id="WP_177428521.1">
    <property type="nucleotide sequence ID" value="NZ_FMSV02000528.1"/>
</dbReference>
<keyword evidence="1" id="KW-0472">Membrane</keyword>
<evidence type="ECO:0000256" key="1">
    <source>
        <dbReference type="SAM" id="Phobius"/>
    </source>
</evidence>